<evidence type="ECO:0000256" key="2">
    <source>
        <dbReference type="SAM" id="Phobius"/>
    </source>
</evidence>
<keyword evidence="2" id="KW-0472">Membrane</keyword>
<proteinExistence type="predicted"/>
<dbReference type="OMA" id="WLHYVIP"/>
<dbReference type="Proteomes" id="UP000006643">
    <property type="component" value="Unassembled WGS sequence"/>
</dbReference>
<accession>D0P3D9</accession>
<evidence type="ECO:0000256" key="1">
    <source>
        <dbReference type="ARBA" id="ARBA00022448"/>
    </source>
</evidence>
<dbReference type="EMBL" id="DS028359">
    <property type="protein sequence ID" value="EEY59488.1"/>
    <property type="molecule type" value="Genomic_DNA"/>
</dbReference>
<keyword evidence="4" id="KW-0547">Nucleotide-binding</keyword>
<keyword evidence="5" id="KW-1185">Reference proteome</keyword>
<organism evidence="4 5">
    <name type="scientific">Phytophthora infestans (strain T30-4)</name>
    <name type="common">Potato late blight agent</name>
    <dbReference type="NCBI Taxonomy" id="403677"/>
    <lineage>
        <taxon>Eukaryota</taxon>
        <taxon>Sar</taxon>
        <taxon>Stramenopiles</taxon>
        <taxon>Oomycota</taxon>
        <taxon>Peronosporomycetes</taxon>
        <taxon>Peronosporales</taxon>
        <taxon>Peronosporaceae</taxon>
        <taxon>Phytophthora</taxon>
    </lineage>
</organism>
<dbReference type="GeneID" id="9466805"/>
<keyword evidence="2" id="KW-0812">Transmembrane</keyword>
<evidence type="ECO:0000259" key="3">
    <source>
        <dbReference type="Pfam" id="PF06422"/>
    </source>
</evidence>
<evidence type="ECO:0000313" key="5">
    <source>
        <dbReference type="Proteomes" id="UP000006643"/>
    </source>
</evidence>
<dbReference type="KEGG" id="pif:PITG_21029"/>
<keyword evidence="2" id="KW-1133">Transmembrane helix</keyword>
<feature type="domain" description="CDR ABC transporter" evidence="3">
    <location>
        <begin position="54"/>
        <end position="119"/>
    </location>
</feature>
<dbReference type="VEuPathDB" id="FungiDB:PITG_21029"/>
<feature type="transmembrane region" description="Helical" evidence="2">
    <location>
        <begin position="91"/>
        <end position="113"/>
    </location>
</feature>
<reference evidence="5" key="1">
    <citation type="journal article" date="2009" name="Nature">
        <title>Genome sequence and analysis of the Irish potato famine pathogen Phytophthora infestans.</title>
        <authorList>
            <consortium name="The Broad Institute Genome Sequencing Platform"/>
            <person name="Haas B.J."/>
            <person name="Kamoun S."/>
            <person name="Zody M.C."/>
            <person name="Jiang R.H."/>
            <person name="Handsaker R.E."/>
            <person name="Cano L.M."/>
            <person name="Grabherr M."/>
            <person name="Kodira C.D."/>
            <person name="Raffaele S."/>
            <person name="Torto-Alalibo T."/>
            <person name="Bozkurt T.O."/>
            <person name="Ah-Fong A.M."/>
            <person name="Alvarado L."/>
            <person name="Anderson V.L."/>
            <person name="Armstrong M.R."/>
            <person name="Avrova A."/>
            <person name="Baxter L."/>
            <person name="Beynon J."/>
            <person name="Boevink P.C."/>
            <person name="Bollmann S.R."/>
            <person name="Bos J.I."/>
            <person name="Bulone V."/>
            <person name="Cai G."/>
            <person name="Cakir C."/>
            <person name="Carrington J.C."/>
            <person name="Chawner M."/>
            <person name="Conti L."/>
            <person name="Costanzo S."/>
            <person name="Ewan R."/>
            <person name="Fahlgren N."/>
            <person name="Fischbach M.A."/>
            <person name="Fugelstad J."/>
            <person name="Gilroy E.M."/>
            <person name="Gnerre S."/>
            <person name="Green P.J."/>
            <person name="Grenville-Briggs L.J."/>
            <person name="Griffith J."/>
            <person name="Grunwald N.J."/>
            <person name="Horn K."/>
            <person name="Horner N.R."/>
            <person name="Hu C.H."/>
            <person name="Huitema E."/>
            <person name="Jeong D.H."/>
            <person name="Jones A.M."/>
            <person name="Jones J.D."/>
            <person name="Jones R.W."/>
            <person name="Karlsson E.K."/>
            <person name="Kunjeti S.G."/>
            <person name="Lamour K."/>
            <person name="Liu Z."/>
            <person name="Ma L."/>
            <person name="Maclean D."/>
            <person name="Chibucos M.C."/>
            <person name="McDonald H."/>
            <person name="McWalters J."/>
            <person name="Meijer H.J."/>
            <person name="Morgan W."/>
            <person name="Morris P.F."/>
            <person name="Munro C.A."/>
            <person name="O'Neill K."/>
            <person name="Ospina-Giraldo M."/>
            <person name="Pinzon A."/>
            <person name="Pritchard L."/>
            <person name="Ramsahoye B."/>
            <person name="Ren Q."/>
            <person name="Restrepo S."/>
            <person name="Roy S."/>
            <person name="Sadanandom A."/>
            <person name="Savidor A."/>
            <person name="Schornack S."/>
            <person name="Schwartz D.C."/>
            <person name="Schumann U.D."/>
            <person name="Schwessinger B."/>
            <person name="Seyer L."/>
            <person name="Sharpe T."/>
            <person name="Silvar C."/>
            <person name="Song J."/>
            <person name="Studholme D.J."/>
            <person name="Sykes S."/>
            <person name="Thines M."/>
            <person name="van de Vondervoort P.J."/>
            <person name="Phuntumart V."/>
            <person name="Wawra S."/>
            <person name="Weide R."/>
            <person name="Win J."/>
            <person name="Young C."/>
            <person name="Zhou S."/>
            <person name="Fry W."/>
            <person name="Meyers B.C."/>
            <person name="van West P."/>
            <person name="Ristaino J."/>
            <person name="Govers F."/>
            <person name="Birch P.R."/>
            <person name="Whisson S.C."/>
            <person name="Judelson H.S."/>
            <person name="Nusbaum C."/>
        </authorList>
    </citation>
    <scope>NUCLEOTIDE SEQUENCE [LARGE SCALE GENOMIC DNA]</scope>
    <source>
        <strain evidence="5">T30-4</strain>
    </source>
</reference>
<dbReference type="InterPro" id="IPR010929">
    <property type="entry name" value="PDR_CDR_ABC"/>
</dbReference>
<dbReference type="AlphaFoldDB" id="D0P3D9"/>
<dbReference type="GO" id="GO:0016020">
    <property type="term" value="C:membrane"/>
    <property type="evidence" value="ECO:0007669"/>
    <property type="project" value="InterPro"/>
</dbReference>
<name>D0P3D9_PHYIT</name>
<sequence>MIIVNIICTLFAGCNPPAVSIPRGYKWLHYVIPNKYAFSSLAAIVFGDCPSDGDGNQRGCQQMTGTPPGLPDGMTLKEYLETNFLIKHSDIWSNVGILIIWIAVLRLLSLLALRYVNHQRK</sequence>
<keyword evidence="1" id="KW-0813">Transport</keyword>
<dbReference type="InParanoid" id="D0P3D9"/>
<dbReference type="GO" id="GO:0005524">
    <property type="term" value="F:ATP binding"/>
    <property type="evidence" value="ECO:0007669"/>
    <property type="project" value="UniProtKB-KW"/>
</dbReference>
<dbReference type="GO" id="GO:0042626">
    <property type="term" value="F:ATPase-coupled transmembrane transporter activity"/>
    <property type="evidence" value="ECO:0007669"/>
    <property type="project" value="InterPro"/>
</dbReference>
<protein>
    <submittedName>
        <fullName evidence="4">ATP-binding Cassette (ABC) superfamily</fullName>
    </submittedName>
</protein>
<evidence type="ECO:0000313" key="4">
    <source>
        <dbReference type="EMBL" id="EEY59488.1"/>
    </source>
</evidence>
<dbReference type="eggNOG" id="ENOG502SVAT">
    <property type="taxonomic scope" value="Eukaryota"/>
</dbReference>
<dbReference type="Pfam" id="PF06422">
    <property type="entry name" value="PDR_CDR"/>
    <property type="match status" value="1"/>
</dbReference>
<keyword evidence="4" id="KW-0067">ATP-binding</keyword>
<dbReference type="RefSeq" id="XP_002895185.1">
    <property type="nucleotide sequence ID" value="XM_002895139.1"/>
</dbReference>
<dbReference type="HOGENOM" id="CLU_000604_30_1_1"/>
<gene>
    <name evidence="4" type="ORF">PITG_21029</name>
</gene>
<dbReference type="OrthoDB" id="165079at2759"/>